<reference evidence="1" key="1">
    <citation type="submission" date="2022-10" db="EMBL/GenBank/DDBJ databases">
        <title>The complete genomes of actinobacterial strains from the NBC collection.</title>
        <authorList>
            <person name="Joergensen T.S."/>
            <person name="Alvarez Arevalo M."/>
            <person name="Sterndorff E.B."/>
            <person name="Faurdal D."/>
            <person name="Vuksanovic O."/>
            <person name="Mourched A.-S."/>
            <person name="Charusanti P."/>
            <person name="Shaw S."/>
            <person name="Blin K."/>
            <person name="Weber T."/>
        </authorList>
    </citation>
    <scope>NUCLEOTIDE SEQUENCE</scope>
    <source>
        <strain evidence="1">NBC_00119</strain>
    </source>
</reference>
<proteinExistence type="predicted"/>
<dbReference type="EMBL" id="CP108195">
    <property type="protein sequence ID" value="WTS14596.1"/>
    <property type="molecule type" value="Genomic_DNA"/>
</dbReference>
<sequence>MAGTELRALARGGVLLTSAALEAGWAGRTLTRRLRSEGWVRLHAGAWGEPGRRPDLPIRLHAVQLLKPGLVVSHRSAAALWRIETLTPVLSGILEFTDPGLTLRREGTEVRVHRMPLAPSEIAVRWGLRLTHVNRTVADLLRAGGPTDDALVAVESALTRRTVGQVRRAPLTTAAALAAELEAPLLGASRGRGLLKLVDPGAGSPAETIARLRLHDAGLRPESQVELRTPDGRRRFLDFLFRAEGLTVEIEGYAYHGSREAHRRDIDRFNQVLQCPEVRLLLRYTAADVFQRPERMVEEIRAALGQLPATGLTGPAAPP</sequence>
<evidence type="ECO:0008006" key="2">
    <source>
        <dbReference type="Google" id="ProtNLM"/>
    </source>
</evidence>
<accession>A0AAU1UAX0</accession>
<gene>
    <name evidence="1" type="ORF">OHU69_28250</name>
</gene>
<name>A0AAU1UAX0_9ACTN</name>
<protein>
    <recommendedName>
        <fullName evidence="2">DUF559 domain-containing protein</fullName>
    </recommendedName>
</protein>
<evidence type="ECO:0000313" key="1">
    <source>
        <dbReference type="EMBL" id="WTS14596.1"/>
    </source>
</evidence>
<dbReference type="AlphaFoldDB" id="A0AAU1UAX0"/>
<organism evidence="1">
    <name type="scientific">Streptomyces sp. NBC_00119</name>
    <dbReference type="NCBI Taxonomy" id="2975659"/>
    <lineage>
        <taxon>Bacteria</taxon>
        <taxon>Bacillati</taxon>
        <taxon>Actinomycetota</taxon>
        <taxon>Actinomycetes</taxon>
        <taxon>Kitasatosporales</taxon>
        <taxon>Streptomycetaceae</taxon>
        <taxon>Streptomyces</taxon>
    </lineage>
</organism>